<dbReference type="EMBL" id="GL984256">
    <property type="protein sequence ID" value="EGR28356.1"/>
    <property type="molecule type" value="Genomic_DNA"/>
</dbReference>
<protein>
    <submittedName>
        <fullName evidence="1">Uncharacterized protein</fullName>
    </submittedName>
</protein>
<accession>G0R2F0</accession>
<proteinExistence type="predicted"/>
<keyword evidence="2" id="KW-1185">Reference proteome</keyword>
<dbReference type="InParanoid" id="G0R2F0"/>
<feature type="non-terminal residue" evidence="1">
    <location>
        <position position="1"/>
    </location>
</feature>
<dbReference type="GeneID" id="14904434"/>
<name>G0R2F0_ICHMU</name>
<evidence type="ECO:0000313" key="2">
    <source>
        <dbReference type="Proteomes" id="UP000008983"/>
    </source>
</evidence>
<organism evidence="1 2">
    <name type="scientific">Ichthyophthirius multifiliis</name>
    <name type="common">White spot disease agent</name>
    <name type="synonym">Ich</name>
    <dbReference type="NCBI Taxonomy" id="5932"/>
    <lineage>
        <taxon>Eukaryota</taxon>
        <taxon>Sar</taxon>
        <taxon>Alveolata</taxon>
        <taxon>Ciliophora</taxon>
        <taxon>Intramacronucleata</taxon>
        <taxon>Oligohymenophorea</taxon>
        <taxon>Hymenostomatida</taxon>
        <taxon>Ophryoglenina</taxon>
        <taxon>Ichthyophthirius</taxon>
    </lineage>
</organism>
<sequence>LISYNPKNQIQFLYLKIKMILQNINYNKLNNNIIICKNTYKKFIQKLKIIHKKQIIQNKEVNNLPFFCLFINFKQINKKKRNQSQYLPKQYIKSQYISNIIQISKLKQKKIIFQQTKITISPKFLNNKFHILIIIDQKIINKSRFYSNVKNKQSLIMYRIFKQKKFPRISS</sequence>
<dbReference type="AlphaFoldDB" id="G0R2F0"/>
<dbReference type="Proteomes" id="UP000008983">
    <property type="component" value="Unassembled WGS sequence"/>
</dbReference>
<reference evidence="1 2" key="1">
    <citation type="submission" date="2011-07" db="EMBL/GenBank/DDBJ databases">
        <authorList>
            <person name="Coyne R."/>
            <person name="Brami D."/>
            <person name="Johnson J."/>
            <person name="Hostetler J."/>
            <person name="Hannick L."/>
            <person name="Clark T."/>
            <person name="Cassidy-Hanley D."/>
            <person name="Inman J."/>
        </authorList>
    </citation>
    <scope>NUCLEOTIDE SEQUENCE [LARGE SCALE GENOMIC DNA]</scope>
    <source>
        <strain evidence="1 2">G5</strain>
    </source>
</reference>
<gene>
    <name evidence="1" type="ORF">IMG5_177420</name>
</gene>
<dbReference type="RefSeq" id="XP_004027701.1">
    <property type="nucleotide sequence ID" value="XM_004027652.1"/>
</dbReference>
<evidence type="ECO:0000313" key="1">
    <source>
        <dbReference type="EMBL" id="EGR28356.1"/>
    </source>
</evidence>